<dbReference type="Gene3D" id="1.25.40.10">
    <property type="entry name" value="Tetratricopeptide repeat domain"/>
    <property type="match status" value="1"/>
</dbReference>
<evidence type="ECO:0000256" key="1">
    <source>
        <dbReference type="SAM" id="Phobius"/>
    </source>
</evidence>
<reference evidence="3" key="1">
    <citation type="journal article" date="2019" name="Int. J. Syst. Evol. Microbiol.">
        <title>The Global Catalogue of Microorganisms (GCM) 10K type strain sequencing project: providing services to taxonomists for standard genome sequencing and annotation.</title>
        <authorList>
            <consortium name="The Broad Institute Genomics Platform"/>
            <consortium name="The Broad Institute Genome Sequencing Center for Infectious Disease"/>
            <person name="Wu L."/>
            <person name="Ma J."/>
        </authorList>
    </citation>
    <scope>NUCLEOTIDE SEQUENCE [LARGE SCALE GENOMIC DNA]</scope>
    <source>
        <strain evidence="3">CCUG 60742</strain>
    </source>
</reference>
<keyword evidence="3" id="KW-1185">Reference proteome</keyword>
<keyword evidence="1" id="KW-1133">Transmembrane helix</keyword>
<keyword evidence="1" id="KW-0812">Transmembrane</keyword>
<dbReference type="InterPro" id="IPR011990">
    <property type="entry name" value="TPR-like_helical_dom_sf"/>
</dbReference>
<protein>
    <recommendedName>
        <fullName evidence="4">Tetratricopeptide repeat-containing protein</fullName>
    </recommendedName>
</protein>
<dbReference type="RefSeq" id="WP_377140599.1">
    <property type="nucleotide sequence ID" value="NZ_JBHTIA010000003.1"/>
</dbReference>
<evidence type="ECO:0000313" key="2">
    <source>
        <dbReference type="EMBL" id="MFD0764715.1"/>
    </source>
</evidence>
<proteinExistence type="predicted"/>
<sequence length="503" mass="58664">MLKKLTITLSFFILFLQVVHVHARQLPVTQQKNNKLSKDTLIDILSQPDAFQREKRLITFSKTYIQVTDTAKLSAAQDTLKNYFSKYNLPNRDIFIYFIKSIAYNKLHDLKLAELNMAKAVQLAERNNQAYLSFQCLSHLGFIQTDKGDYIGAIYSYRLANINVRKLRDKFKDVRREAALNINISDLFYKSGLYAQSLNYLNDADALLRNDTTAQRLLSSAIYYNKSENFFRMNNLDSLKAYHNILNDPKNTNYKIFTYRGRTAYYITLLQHNYTLAINQIKELQKSKNYAQSDLENQHLADAYYMSGQLDSAKVIIDMLLAADTANSHPEIKFHLYETLAWIAEKKGDYKASSYNFRLALRQSQEINIRLTQVGNISSQIKIEETEQSYLQKAEVYKRERLWLLFIVLIAALSIIAIALFYRNVRQKRHYEKLLFEAKKAELAFINSHEVRKHLTNILGMIDILKHSSTKLEDYRQVEEYLYKSASLLDDAIKNISEKLNDE</sequence>
<dbReference type="SUPFAM" id="SSF48452">
    <property type="entry name" value="TPR-like"/>
    <property type="match status" value="1"/>
</dbReference>
<name>A0ABW2ZEU9_9SPHI</name>
<dbReference type="EMBL" id="JBHTIA010000003">
    <property type="protein sequence ID" value="MFD0764715.1"/>
    <property type="molecule type" value="Genomic_DNA"/>
</dbReference>
<keyword evidence="1" id="KW-0472">Membrane</keyword>
<dbReference type="Proteomes" id="UP001597073">
    <property type="component" value="Unassembled WGS sequence"/>
</dbReference>
<evidence type="ECO:0008006" key="4">
    <source>
        <dbReference type="Google" id="ProtNLM"/>
    </source>
</evidence>
<organism evidence="2 3">
    <name type="scientific">Mucilaginibacter lutimaris</name>
    <dbReference type="NCBI Taxonomy" id="931629"/>
    <lineage>
        <taxon>Bacteria</taxon>
        <taxon>Pseudomonadati</taxon>
        <taxon>Bacteroidota</taxon>
        <taxon>Sphingobacteriia</taxon>
        <taxon>Sphingobacteriales</taxon>
        <taxon>Sphingobacteriaceae</taxon>
        <taxon>Mucilaginibacter</taxon>
    </lineage>
</organism>
<accession>A0ABW2ZEU9</accession>
<comment type="caution">
    <text evidence="2">The sequence shown here is derived from an EMBL/GenBank/DDBJ whole genome shotgun (WGS) entry which is preliminary data.</text>
</comment>
<evidence type="ECO:0000313" key="3">
    <source>
        <dbReference type="Proteomes" id="UP001597073"/>
    </source>
</evidence>
<gene>
    <name evidence="2" type="ORF">ACFQZI_07600</name>
</gene>
<feature type="transmembrane region" description="Helical" evidence="1">
    <location>
        <begin position="402"/>
        <end position="422"/>
    </location>
</feature>